<organism evidence="2 3">
    <name type="scientific">Aquamicrobium defluvii</name>
    <dbReference type="NCBI Taxonomy" id="69279"/>
    <lineage>
        <taxon>Bacteria</taxon>
        <taxon>Pseudomonadati</taxon>
        <taxon>Pseudomonadota</taxon>
        <taxon>Alphaproteobacteria</taxon>
        <taxon>Hyphomicrobiales</taxon>
        <taxon>Phyllobacteriaceae</taxon>
        <taxon>Aquamicrobium</taxon>
    </lineage>
</organism>
<proteinExistence type="predicted"/>
<reference evidence="2 3" key="1">
    <citation type="submission" date="2014-02" db="EMBL/GenBank/DDBJ databases">
        <title>Aquamicrobium defluvii Genome sequencing.</title>
        <authorList>
            <person name="Wang X."/>
        </authorList>
    </citation>
    <scope>NUCLEOTIDE SEQUENCE [LARGE SCALE GENOMIC DNA]</scope>
    <source>
        <strain evidence="2 3">W13Z1</strain>
    </source>
</reference>
<gene>
    <name evidence="2" type="ORF">BG36_09200</name>
</gene>
<evidence type="ECO:0000256" key="1">
    <source>
        <dbReference type="SAM" id="MobiDB-lite"/>
    </source>
</evidence>
<dbReference type="EMBL" id="JENY01000020">
    <property type="protein sequence ID" value="EXL04961.1"/>
    <property type="molecule type" value="Genomic_DNA"/>
</dbReference>
<comment type="caution">
    <text evidence="2">The sequence shown here is derived from an EMBL/GenBank/DDBJ whole genome shotgun (WGS) entry which is preliminary data.</text>
</comment>
<dbReference type="Proteomes" id="UP000019849">
    <property type="component" value="Unassembled WGS sequence"/>
</dbReference>
<dbReference type="AlphaFoldDB" id="A0A011UFN9"/>
<evidence type="ECO:0000313" key="2">
    <source>
        <dbReference type="EMBL" id="EXL04961.1"/>
    </source>
</evidence>
<accession>A0A011UFN9</accession>
<dbReference type="Gene3D" id="1.10.1220.10">
    <property type="entry name" value="Met repressor-like"/>
    <property type="match status" value="1"/>
</dbReference>
<sequence>MSDVPTPKPDNDKKARMLKAISTQPPALPSMFIASKGDTSKAEAEGAGRPSGKKPSALASPTDAPDFRKLLRQGQKKDPVAGRKIREEEMVRCGYYLTALEQRQFKLLAVSNGHSMTELLRKAVQDYIRAHKHKLPKE</sequence>
<dbReference type="eggNOG" id="ENOG5030QI0">
    <property type="taxonomic scope" value="Bacteria"/>
</dbReference>
<dbReference type="InterPro" id="IPR010985">
    <property type="entry name" value="Ribbon_hlx_hlx"/>
</dbReference>
<dbReference type="SUPFAM" id="SSF47598">
    <property type="entry name" value="Ribbon-helix-helix"/>
    <property type="match status" value="1"/>
</dbReference>
<dbReference type="GO" id="GO:0006355">
    <property type="term" value="P:regulation of DNA-templated transcription"/>
    <property type="evidence" value="ECO:0007669"/>
    <property type="project" value="InterPro"/>
</dbReference>
<dbReference type="HOGENOM" id="CLU_1883298_0_0_5"/>
<evidence type="ECO:0000313" key="3">
    <source>
        <dbReference type="Proteomes" id="UP000019849"/>
    </source>
</evidence>
<dbReference type="RefSeq" id="WP_035027924.1">
    <property type="nucleotide sequence ID" value="NZ_KK073892.1"/>
</dbReference>
<dbReference type="PATRIC" id="fig|69279.3.peg.2936"/>
<protein>
    <submittedName>
        <fullName evidence="2">Uncharacterized protein</fullName>
    </submittedName>
</protein>
<feature type="region of interest" description="Disordered" evidence="1">
    <location>
        <begin position="1"/>
        <end position="66"/>
    </location>
</feature>
<dbReference type="InterPro" id="IPR013321">
    <property type="entry name" value="Arc_rbn_hlx_hlx"/>
</dbReference>
<name>A0A011UFN9_9HYPH</name>